<keyword evidence="3" id="KW-1185">Reference proteome</keyword>
<dbReference type="EMBL" id="BAAARV010000046">
    <property type="protein sequence ID" value="GAA2359019.1"/>
    <property type="molecule type" value="Genomic_DNA"/>
</dbReference>
<proteinExistence type="predicted"/>
<name>A0ABN3GRH1_9ACTN</name>
<comment type="caution">
    <text evidence="2">The sequence shown here is derived from an EMBL/GenBank/DDBJ whole genome shotgun (WGS) entry which is preliminary data.</text>
</comment>
<keyword evidence="1" id="KW-0732">Signal</keyword>
<evidence type="ECO:0000256" key="1">
    <source>
        <dbReference type="SAM" id="SignalP"/>
    </source>
</evidence>
<accession>A0ABN3GRH1</accession>
<evidence type="ECO:0000313" key="3">
    <source>
        <dbReference type="Proteomes" id="UP001501444"/>
    </source>
</evidence>
<protein>
    <recommendedName>
        <fullName evidence="4">Secreted protein</fullName>
    </recommendedName>
</protein>
<evidence type="ECO:0000313" key="2">
    <source>
        <dbReference type="EMBL" id="GAA2359019.1"/>
    </source>
</evidence>
<evidence type="ECO:0008006" key="4">
    <source>
        <dbReference type="Google" id="ProtNLM"/>
    </source>
</evidence>
<dbReference type="Proteomes" id="UP001501444">
    <property type="component" value="Unassembled WGS sequence"/>
</dbReference>
<feature type="signal peptide" evidence="1">
    <location>
        <begin position="1"/>
        <end position="24"/>
    </location>
</feature>
<reference evidence="2 3" key="1">
    <citation type="journal article" date="2019" name="Int. J. Syst. Evol. Microbiol.">
        <title>The Global Catalogue of Microorganisms (GCM) 10K type strain sequencing project: providing services to taxonomists for standard genome sequencing and annotation.</title>
        <authorList>
            <consortium name="The Broad Institute Genomics Platform"/>
            <consortium name="The Broad Institute Genome Sequencing Center for Infectious Disease"/>
            <person name="Wu L."/>
            <person name="Ma J."/>
        </authorList>
    </citation>
    <scope>NUCLEOTIDE SEQUENCE [LARGE SCALE GENOMIC DNA]</scope>
    <source>
        <strain evidence="2 3">JCM 3272</strain>
    </source>
</reference>
<sequence length="270" mass="28942">MTRILVVAVTVAATVAIAPQAAFAIPSGAGWSGSWKYTGGTSVQVMLDVPGAKLVANGWDALGTRAFALNITDTVADGKCAYVRWTAAATTEHWACGSGTTVQVSGLPTSTNAITAVLCRDSTAHNNKTNCNVIDVPSSYTDEFIRTEGNGARWKYYNASEHYDGGEDWGAWITIGDADFDYFGWDDTPEGQRWIRSWVSVFKPACASGILLNATPASSLSYCVQYNFIDNLPVTNITGTAWGRGCTWAIDSRSPNPPKHCITVRVPEPS</sequence>
<gene>
    <name evidence="2" type="ORF">GCM10010170_053170</name>
</gene>
<feature type="chain" id="PRO_5047280699" description="Secreted protein" evidence="1">
    <location>
        <begin position="25"/>
        <end position="270"/>
    </location>
</feature>
<organism evidence="2 3">
    <name type="scientific">Dactylosporangium salmoneum</name>
    <dbReference type="NCBI Taxonomy" id="53361"/>
    <lineage>
        <taxon>Bacteria</taxon>
        <taxon>Bacillati</taxon>
        <taxon>Actinomycetota</taxon>
        <taxon>Actinomycetes</taxon>
        <taxon>Micromonosporales</taxon>
        <taxon>Micromonosporaceae</taxon>
        <taxon>Dactylosporangium</taxon>
    </lineage>
</organism>